<accession>A0A941E8C5</accession>
<feature type="transmembrane region" description="Helical" evidence="2">
    <location>
        <begin position="14"/>
        <end position="36"/>
    </location>
</feature>
<name>A0A941E8C5_9ACTN</name>
<protein>
    <submittedName>
        <fullName evidence="4">SHOCT domain-containing protein</fullName>
    </submittedName>
</protein>
<comment type="caution">
    <text evidence="4">The sequence shown here is derived from an EMBL/GenBank/DDBJ whole genome shotgun (WGS) entry which is preliminary data.</text>
</comment>
<gene>
    <name evidence="4" type="ORF">KDK95_17865</name>
</gene>
<evidence type="ECO:0000259" key="3">
    <source>
        <dbReference type="Pfam" id="PF09851"/>
    </source>
</evidence>
<evidence type="ECO:0000313" key="5">
    <source>
        <dbReference type="Proteomes" id="UP000676325"/>
    </source>
</evidence>
<keyword evidence="2" id="KW-1133">Transmembrane helix</keyword>
<keyword evidence="2" id="KW-0472">Membrane</keyword>
<evidence type="ECO:0000256" key="2">
    <source>
        <dbReference type="SAM" id="Phobius"/>
    </source>
</evidence>
<keyword evidence="2" id="KW-0812">Transmembrane</keyword>
<reference evidence="4" key="1">
    <citation type="submission" date="2021-04" db="EMBL/GenBank/DDBJ databases">
        <title>Genome based classification of Actinospica acidithermotolerans sp. nov., an actinobacterium isolated from an Indonesian hot spring.</title>
        <authorList>
            <person name="Kusuma A.B."/>
            <person name="Putra K.E."/>
            <person name="Nafisah S."/>
            <person name="Loh J."/>
            <person name="Nouioui I."/>
            <person name="Goodfellow M."/>
        </authorList>
    </citation>
    <scope>NUCLEOTIDE SEQUENCE</scope>
    <source>
        <strain evidence="4">MGRD01-02</strain>
    </source>
</reference>
<keyword evidence="5" id="KW-1185">Reference proteome</keyword>
<evidence type="ECO:0000256" key="1">
    <source>
        <dbReference type="SAM" id="MobiDB-lite"/>
    </source>
</evidence>
<dbReference type="InterPro" id="IPR018649">
    <property type="entry name" value="SHOCT"/>
</dbReference>
<sequence>MPFHSGYGYGTGDWLWSIFSTALFVVLVTMAILLLIRLLSGGRRQGPGMVSRPVWPAAGPGPGHGPGAQSAERILAERYARGEISEEEYRDRLEVLRQTGFAAAGTEPGARGPAVRG</sequence>
<evidence type="ECO:0000313" key="4">
    <source>
        <dbReference type="EMBL" id="MBR7828185.1"/>
    </source>
</evidence>
<dbReference type="EMBL" id="JAGSOH010000050">
    <property type="protein sequence ID" value="MBR7828185.1"/>
    <property type="molecule type" value="Genomic_DNA"/>
</dbReference>
<dbReference type="Proteomes" id="UP000676325">
    <property type="component" value="Unassembled WGS sequence"/>
</dbReference>
<feature type="region of interest" description="Disordered" evidence="1">
    <location>
        <begin position="43"/>
        <end position="69"/>
    </location>
</feature>
<dbReference type="Pfam" id="PF09851">
    <property type="entry name" value="SHOCT"/>
    <property type="match status" value="1"/>
</dbReference>
<dbReference type="AlphaFoldDB" id="A0A941E8C5"/>
<organism evidence="4 5">
    <name type="scientific">Actinospica acidithermotolerans</name>
    <dbReference type="NCBI Taxonomy" id="2828514"/>
    <lineage>
        <taxon>Bacteria</taxon>
        <taxon>Bacillati</taxon>
        <taxon>Actinomycetota</taxon>
        <taxon>Actinomycetes</taxon>
        <taxon>Catenulisporales</taxon>
        <taxon>Actinospicaceae</taxon>
        <taxon>Actinospica</taxon>
    </lineage>
</organism>
<proteinExistence type="predicted"/>
<feature type="domain" description="SHOCT" evidence="3">
    <location>
        <begin position="71"/>
        <end position="96"/>
    </location>
</feature>
<dbReference type="RefSeq" id="WP_212519324.1">
    <property type="nucleotide sequence ID" value="NZ_JAGSOH010000050.1"/>
</dbReference>